<evidence type="ECO:0000259" key="7">
    <source>
        <dbReference type="Pfam" id="PF02836"/>
    </source>
</evidence>
<accession>A0AAP2Z619</accession>
<dbReference type="InterPro" id="IPR006103">
    <property type="entry name" value="Glyco_hydro_2_cat"/>
</dbReference>
<evidence type="ECO:0000256" key="5">
    <source>
        <dbReference type="ARBA" id="ARBA00023295"/>
    </source>
</evidence>
<dbReference type="GO" id="GO:0019391">
    <property type="term" value="P:glucuronoside catabolic process"/>
    <property type="evidence" value="ECO:0007669"/>
    <property type="project" value="TreeGrafter"/>
</dbReference>
<dbReference type="GO" id="GO:0005975">
    <property type="term" value="P:carbohydrate metabolic process"/>
    <property type="evidence" value="ECO:0007669"/>
    <property type="project" value="InterPro"/>
</dbReference>
<dbReference type="Pfam" id="PF02837">
    <property type="entry name" value="Glyco_hydro_2_N"/>
    <property type="match status" value="1"/>
</dbReference>
<evidence type="ECO:0000259" key="8">
    <source>
        <dbReference type="Pfam" id="PF02837"/>
    </source>
</evidence>
<dbReference type="SUPFAM" id="SSF49785">
    <property type="entry name" value="Galactose-binding domain-like"/>
    <property type="match status" value="1"/>
</dbReference>
<dbReference type="InterPro" id="IPR036156">
    <property type="entry name" value="Beta-gal/glucu_dom_sf"/>
</dbReference>
<sequence length="580" mass="65522">MHRRFETTTTRQQRTLDGTWEFTTEPPNTDSMPEAFPADADTVPVPCAWNALPEYYDHHGPAWYRRTFSLPESESVRIRFLAVSHEATVYLDGEERVEHSGGYTPFEFVAEDLAAGEHELVVRAENGRSETTIPLPETDWFDYGGITREVVLETVPDVFVEGFDLRYDLGVSESGGGSEEDGGETARIRADVHVANLDDDAERTVAVTVGETTARETVTVPAGGETYGLEFDVPSVERWTLEEPTLHDVHVALEVDGEVVDDQRDRIGFRELAVDGRDILLNGDPVDLRGVNRHEDHPEWGPAQPLRIMREDLARIREAGMNCIRGSHYPNHPRFLDLCDEAGVLVIEEIPYWHFDAEDFAREDLLERGVTTLEEMISRDRHHPSVFAWSLTNECANEQEGVAEATERLAETARDADDSRLVTLASYNEWVDRGEDRCLEHCDFACVNGYYGWYTDERVSADQWTGFLERVKADHEMPVVVSEFGAGAVEGERTWERGKWSETYQTEFFETVLPVLLGDDELAGFTIWQFCDTRTSRDPMGRPKSKNNKGIVGEYRRPKAAYGTVKQLLSGSEPDTDADT</sequence>
<dbReference type="InterPro" id="IPR008979">
    <property type="entry name" value="Galactose-bd-like_sf"/>
</dbReference>
<dbReference type="GO" id="GO:0004566">
    <property type="term" value="F:beta-glucuronidase activity"/>
    <property type="evidence" value="ECO:0007669"/>
    <property type="project" value="UniProtKB-EC"/>
</dbReference>
<evidence type="ECO:0000256" key="1">
    <source>
        <dbReference type="ARBA" id="ARBA00007401"/>
    </source>
</evidence>
<evidence type="ECO:0000256" key="4">
    <source>
        <dbReference type="ARBA" id="ARBA00022801"/>
    </source>
</evidence>
<feature type="domain" description="Glycoside hydrolase family 2 immunoglobulin-like beta-sandwich" evidence="6">
    <location>
        <begin position="184"/>
        <end position="270"/>
    </location>
</feature>
<feature type="domain" description="Glycosyl hydrolases family 2 sugar binding" evidence="8">
    <location>
        <begin position="14"/>
        <end position="156"/>
    </location>
</feature>
<evidence type="ECO:0000313" key="10">
    <source>
        <dbReference type="Proteomes" id="UP001321018"/>
    </source>
</evidence>
<dbReference type="InterPro" id="IPR006102">
    <property type="entry name" value="Ig-like_GH2"/>
</dbReference>
<evidence type="ECO:0000259" key="6">
    <source>
        <dbReference type="Pfam" id="PF00703"/>
    </source>
</evidence>
<keyword evidence="4" id="KW-0378">Hydrolase</keyword>
<dbReference type="InterPro" id="IPR006101">
    <property type="entry name" value="Glyco_hydro_2"/>
</dbReference>
<reference evidence="9" key="1">
    <citation type="submission" date="2022-09" db="EMBL/GenBank/DDBJ databases">
        <title>Enrichment on poylsaccharides allowed isolation of novel metabolic and taxonomic groups of Haloarchaea.</title>
        <authorList>
            <person name="Sorokin D.Y."/>
            <person name="Elcheninov A.G."/>
            <person name="Khizhniak T.V."/>
            <person name="Kolganova T.V."/>
            <person name="Kublanov I.V."/>
        </authorList>
    </citation>
    <scope>NUCLEOTIDE SEQUENCE</scope>
    <source>
        <strain evidence="9">AArc-xg1-1</strain>
    </source>
</reference>
<dbReference type="InterPro" id="IPR006104">
    <property type="entry name" value="Glyco_hydro_2_N"/>
</dbReference>
<dbReference type="PANTHER" id="PTHR10066:SF67">
    <property type="entry name" value="BETA-GLUCURONIDASE"/>
    <property type="match status" value="1"/>
</dbReference>
<comment type="caution">
    <text evidence="9">The sequence shown here is derived from an EMBL/GenBank/DDBJ whole genome shotgun (WGS) entry which is preliminary data.</text>
</comment>
<dbReference type="Proteomes" id="UP001321018">
    <property type="component" value="Unassembled WGS sequence"/>
</dbReference>
<dbReference type="PRINTS" id="PR00132">
    <property type="entry name" value="GLHYDRLASE2"/>
</dbReference>
<dbReference type="InterPro" id="IPR013783">
    <property type="entry name" value="Ig-like_fold"/>
</dbReference>
<dbReference type="InterPro" id="IPR017853">
    <property type="entry name" value="GH"/>
</dbReference>
<dbReference type="Pfam" id="PF00703">
    <property type="entry name" value="Glyco_hydro_2"/>
    <property type="match status" value="1"/>
</dbReference>
<evidence type="ECO:0000313" key="9">
    <source>
        <dbReference type="EMBL" id="MCU4744629.1"/>
    </source>
</evidence>
<organism evidence="9 10">
    <name type="scientific">Natronoglomus mannanivorans</name>
    <dbReference type="NCBI Taxonomy" id="2979990"/>
    <lineage>
        <taxon>Archaea</taxon>
        <taxon>Methanobacteriati</taxon>
        <taxon>Methanobacteriota</taxon>
        <taxon>Stenosarchaea group</taxon>
        <taxon>Halobacteria</taxon>
        <taxon>Halobacteriales</taxon>
        <taxon>Natrialbaceae</taxon>
        <taxon>Natronoglomus</taxon>
    </lineage>
</organism>
<evidence type="ECO:0000256" key="2">
    <source>
        <dbReference type="ARBA" id="ARBA00012761"/>
    </source>
</evidence>
<dbReference type="Pfam" id="PF02836">
    <property type="entry name" value="Glyco_hydro_2_C"/>
    <property type="match status" value="1"/>
</dbReference>
<proteinExistence type="inferred from homology"/>
<dbReference type="AlphaFoldDB" id="A0AAP2Z619"/>
<dbReference type="PANTHER" id="PTHR10066">
    <property type="entry name" value="BETA-GLUCURONIDASE"/>
    <property type="match status" value="1"/>
</dbReference>
<dbReference type="SUPFAM" id="SSF51445">
    <property type="entry name" value="(Trans)glycosidases"/>
    <property type="match status" value="1"/>
</dbReference>
<dbReference type="RefSeq" id="WP_338006430.1">
    <property type="nucleotide sequence ID" value="NZ_JAOPKA010000035.1"/>
</dbReference>
<dbReference type="GO" id="GO:0030246">
    <property type="term" value="F:carbohydrate binding"/>
    <property type="evidence" value="ECO:0007669"/>
    <property type="project" value="TreeGrafter"/>
</dbReference>
<dbReference type="EMBL" id="JAOPKA010000035">
    <property type="protein sequence ID" value="MCU4744629.1"/>
    <property type="molecule type" value="Genomic_DNA"/>
</dbReference>
<dbReference type="Gene3D" id="2.60.40.10">
    <property type="entry name" value="Immunoglobulins"/>
    <property type="match status" value="1"/>
</dbReference>
<protein>
    <recommendedName>
        <fullName evidence="3">Beta-glucuronidase</fullName>
        <ecNumber evidence="2">3.2.1.31</ecNumber>
    </recommendedName>
</protein>
<name>A0AAP2Z619_9EURY</name>
<dbReference type="Gene3D" id="3.20.20.80">
    <property type="entry name" value="Glycosidases"/>
    <property type="match status" value="1"/>
</dbReference>
<keyword evidence="5" id="KW-0326">Glycosidase</keyword>
<dbReference type="Gene3D" id="2.60.120.260">
    <property type="entry name" value="Galactose-binding domain-like"/>
    <property type="match status" value="1"/>
</dbReference>
<dbReference type="SUPFAM" id="SSF49303">
    <property type="entry name" value="beta-Galactosidase/glucuronidase domain"/>
    <property type="match status" value="1"/>
</dbReference>
<comment type="similarity">
    <text evidence="1">Belongs to the glycosyl hydrolase 2 family.</text>
</comment>
<dbReference type="EC" id="3.2.1.31" evidence="2"/>
<evidence type="ECO:0000256" key="3">
    <source>
        <dbReference type="ARBA" id="ARBA00016205"/>
    </source>
</evidence>
<gene>
    <name evidence="9" type="ORF">OB960_24990</name>
</gene>
<feature type="domain" description="Glycoside hydrolase family 2 catalytic" evidence="7">
    <location>
        <begin position="273"/>
        <end position="569"/>
    </location>
</feature>